<dbReference type="PROSITE" id="PS51068">
    <property type="entry name" value="FPG_CAT"/>
    <property type="match status" value="1"/>
</dbReference>
<dbReference type="InterPro" id="IPR010979">
    <property type="entry name" value="Ribosomal_uS13-like_H2TH"/>
</dbReference>
<evidence type="ECO:0000256" key="7">
    <source>
        <dbReference type="ARBA" id="ARBA00023239"/>
    </source>
</evidence>
<name>A0A644YIW2_9ZZZZ</name>
<dbReference type="GO" id="GO:0003684">
    <property type="term" value="F:damaged DNA binding"/>
    <property type="evidence" value="ECO:0007669"/>
    <property type="project" value="InterPro"/>
</dbReference>
<dbReference type="SMART" id="SM01232">
    <property type="entry name" value="H2TH"/>
    <property type="match status" value="1"/>
</dbReference>
<dbReference type="Gene3D" id="1.10.8.50">
    <property type="match status" value="1"/>
</dbReference>
<comment type="similarity">
    <text evidence="2">Belongs to the FPG family.</text>
</comment>
<proteinExistence type="inferred from homology"/>
<dbReference type="GO" id="GO:0006284">
    <property type="term" value="P:base-excision repair"/>
    <property type="evidence" value="ECO:0007669"/>
    <property type="project" value="InterPro"/>
</dbReference>
<sequence>MFELPEYLTIAKQMNKSISGKTVLSGVMGNSPHKFVWYNQNPQTFSRIVNGKTIGDAYCKGRWLFIPLEPGYVLVLGECGGKIILVDSNNVPSKYHLLLNIEGNKSIYAMTQMWGAMELYRKGEELKRQYIADMRTTPLDKEFTYKYFKSLIDEARSEKKRSVKSLLTQDQLIPGLGNSIAQDILFNARLHPKTQIEVLSEEEIMTLYKSIKETVNDAAKNDGRNDEYDFYGNLGKYERVLDSKSIERGCPVCKSKIEKIQYLGGSSYYCSKCQVLKK</sequence>
<evidence type="ECO:0000256" key="6">
    <source>
        <dbReference type="ARBA" id="ARBA00023204"/>
    </source>
</evidence>
<dbReference type="PANTHER" id="PTHR22993">
    <property type="entry name" value="FORMAMIDOPYRIMIDINE-DNA GLYCOSYLASE"/>
    <property type="match status" value="1"/>
</dbReference>
<dbReference type="EC" id="3.2.2.23" evidence="11"/>
<evidence type="ECO:0000313" key="11">
    <source>
        <dbReference type="EMBL" id="MPM26054.1"/>
    </source>
</evidence>
<dbReference type="Pfam" id="PF01149">
    <property type="entry name" value="Fapy_DNA_glyco"/>
    <property type="match status" value="1"/>
</dbReference>
<gene>
    <name evidence="11" type="primary">mutM_14</name>
    <name evidence="11" type="ORF">SDC9_72555</name>
</gene>
<evidence type="ECO:0000256" key="5">
    <source>
        <dbReference type="ARBA" id="ARBA00023125"/>
    </source>
</evidence>
<evidence type="ECO:0000256" key="8">
    <source>
        <dbReference type="ARBA" id="ARBA00023268"/>
    </source>
</evidence>
<dbReference type="SUPFAM" id="SSF81624">
    <property type="entry name" value="N-terminal domain of MutM-like DNA repair proteins"/>
    <property type="match status" value="1"/>
</dbReference>
<dbReference type="InterPro" id="IPR012319">
    <property type="entry name" value="FPG_cat"/>
</dbReference>
<dbReference type="SUPFAM" id="SSF46946">
    <property type="entry name" value="S13-like H2TH domain"/>
    <property type="match status" value="1"/>
</dbReference>
<evidence type="ECO:0000256" key="4">
    <source>
        <dbReference type="ARBA" id="ARBA00022801"/>
    </source>
</evidence>
<evidence type="ECO:0000256" key="3">
    <source>
        <dbReference type="ARBA" id="ARBA00022763"/>
    </source>
</evidence>
<feature type="domain" description="Formamidopyrimidine-DNA glycosylase catalytic" evidence="10">
    <location>
        <begin position="2"/>
        <end position="115"/>
    </location>
</feature>
<dbReference type="GO" id="GO:0034039">
    <property type="term" value="F:8-oxo-7,8-dihydroguanine DNA N-glycosylase activity"/>
    <property type="evidence" value="ECO:0007669"/>
    <property type="project" value="TreeGrafter"/>
</dbReference>
<keyword evidence="8" id="KW-0511">Multifunctional enzyme</keyword>
<keyword evidence="9 11" id="KW-0326">Glycosidase</keyword>
<keyword evidence="5" id="KW-0238">DNA-binding</keyword>
<comment type="catalytic activity">
    <reaction evidence="1">
        <text>Hydrolysis of DNA containing ring-opened 7-methylguanine residues, releasing 2,6-diamino-4-hydroxy-5-(N-methyl)formamidopyrimidine.</text>
        <dbReference type="EC" id="3.2.2.23"/>
    </reaction>
</comment>
<reference evidence="11" key="1">
    <citation type="submission" date="2019-08" db="EMBL/GenBank/DDBJ databases">
        <authorList>
            <person name="Kucharzyk K."/>
            <person name="Murdoch R.W."/>
            <person name="Higgins S."/>
            <person name="Loffler F."/>
        </authorList>
    </citation>
    <scope>NUCLEOTIDE SEQUENCE</scope>
</reference>
<dbReference type="AlphaFoldDB" id="A0A644YIW2"/>
<accession>A0A644YIW2</accession>
<dbReference type="PANTHER" id="PTHR22993:SF9">
    <property type="entry name" value="FORMAMIDOPYRIMIDINE-DNA GLYCOSYLASE"/>
    <property type="match status" value="1"/>
</dbReference>
<dbReference type="GO" id="GO:0016829">
    <property type="term" value="F:lyase activity"/>
    <property type="evidence" value="ECO:0007669"/>
    <property type="project" value="UniProtKB-KW"/>
</dbReference>
<organism evidence="11">
    <name type="scientific">bioreactor metagenome</name>
    <dbReference type="NCBI Taxonomy" id="1076179"/>
    <lineage>
        <taxon>unclassified sequences</taxon>
        <taxon>metagenomes</taxon>
        <taxon>ecological metagenomes</taxon>
    </lineage>
</organism>
<evidence type="ECO:0000259" key="10">
    <source>
        <dbReference type="PROSITE" id="PS51068"/>
    </source>
</evidence>
<evidence type="ECO:0000256" key="1">
    <source>
        <dbReference type="ARBA" id="ARBA00001668"/>
    </source>
</evidence>
<dbReference type="InterPro" id="IPR015886">
    <property type="entry name" value="H2TH_FPG"/>
</dbReference>
<evidence type="ECO:0000256" key="2">
    <source>
        <dbReference type="ARBA" id="ARBA00009409"/>
    </source>
</evidence>
<keyword evidence="7" id="KW-0456">Lyase</keyword>
<protein>
    <submittedName>
        <fullName evidence="11">Formamidopyrimidine-DNA glycosylase</fullName>
        <ecNumber evidence="11">3.2.2.23</ecNumber>
    </submittedName>
</protein>
<dbReference type="Gene3D" id="3.20.190.10">
    <property type="entry name" value="MutM-like, N-terminal"/>
    <property type="match status" value="1"/>
</dbReference>
<keyword evidence="6" id="KW-0234">DNA repair</keyword>
<dbReference type="SUPFAM" id="SSF57716">
    <property type="entry name" value="Glucocorticoid receptor-like (DNA-binding domain)"/>
    <property type="match status" value="1"/>
</dbReference>
<keyword evidence="4 11" id="KW-0378">Hydrolase</keyword>
<dbReference type="InterPro" id="IPR035937">
    <property type="entry name" value="FPG_N"/>
</dbReference>
<evidence type="ECO:0000256" key="9">
    <source>
        <dbReference type="ARBA" id="ARBA00023295"/>
    </source>
</evidence>
<dbReference type="GO" id="GO:0008270">
    <property type="term" value="F:zinc ion binding"/>
    <property type="evidence" value="ECO:0007669"/>
    <property type="project" value="InterPro"/>
</dbReference>
<dbReference type="GO" id="GO:0003906">
    <property type="term" value="F:DNA-(apurinic or apyrimidinic site) endonuclease activity"/>
    <property type="evidence" value="ECO:0007669"/>
    <property type="project" value="InterPro"/>
</dbReference>
<keyword evidence="3" id="KW-0227">DNA damage</keyword>
<dbReference type="EMBL" id="VSSQ01004638">
    <property type="protein sequence ID" value="MPM26054.1"/>
    <property type="molecule type" value="Genomic_DNA"/>
</dbReference>
<comment type="caution">
    <text evidence="11">The sequence shown here is derived from an EMBL/GenBank/DDBJ whole genome shotgun (WGS) entry which is preliminary data.</text>
</comment>
<dbReference type="Pfam" id="PF06831">
    <property type="entry name" value="H2TH"/>
    <property type="match status" value="1"/>
</dbReference>